<protein>
    <submittedName>
        <fullName evidence="1">Uncharacterized protein</fullName>
    </submittedName>
</protein>
<sequence>MLCERNLRPEKFSSYRPKWCPPKTHMYKANVVYKAYVLPTFVIFGKAYMRFTAYKWTAWRATRA</sequence>
<evidence type="ECO:0000313" key="1">
    <source>
        <dbReference type="EMBL" id="PSN88123.1"/>
    </source>
</evidence>
<dbReference type="AlphaFoldDB" id="A0A2R6AP66"/>
<reference evidence="1 2" key="1">
    <citation type="submission" date="2017-04" db="EMBL/GenBank/DDBJ databases">
        <title>Novel microbial lineages endemic to geothermal iron-oxide mats fill important gaps in the evolutionary history of Archaea.</title>
        <authorList>
            <person name="Jay Z.J."/>
            <person name="Beam J.P."/>
            <person name="Dlakic M."/>
            <person name="Rusch D.B."/>
            <person name="Kozubal M.A."/>
            <person name="Inskeep W.P."/>
        </authorList>
    </citation>
    <scope>NUCLEOTIDE SEQUENCE [LARGE SCALE GENOMIC DNA]</scope>
    <source>
        <strain evidence="1">OSP_C</strain>
    </source>
</reference>
<accession>A0A2R6AP66</accession>
<comment type="caution">
    <text evidence="1">The sequence shown here is derived from an EMBL/GenBank/DDBJ whole genome shotgun (WGS) entry which is preliminary data.</text>
</comment>
<gene>
    <name evidence="1" type="ORF">B9Q00_06735</name>
</gene>
<dbReference type="Proteomes" id="UP000241473">
    <property type="component" value="Unassembled WGS sequence"/>
</dbReference>
<name>A0A2R6AP66_9ARCH</name>
<evidence type="ECO:0000313" key="2">
    <source>
        <dbReference type="Proteomes" id="UP000241473"/>
    </source>
</evidence>
<proteinExistence type="predicted"/>
<organism evidence="1 2">
    <name type="scientific">Candidatus Marsarchaeota G1 archaeon OSP_C</name>
    <dbReference type="NCBI Taxonomy" id="1978154"/>
    <lineage>
        <taxon>Archaea</taxon>
        <taxon>Candidatus Marsarchaeota</taxon>
        <taxon>Candidatus Marsarchaeota group 1</taxon>
    </lineage>
</organism>
<dbReference type="EMBL" id="NEXB01000033">
    <property type="protein sequence ID" value="PSN88123.1"/>
    <property type="molecule type" value="Genomic_DNA"/>
</dbReference>